<dbReference type="InterPro" id="IPR043502">
    <property type="entry name" value="DNA/RNA_pol_sf"/>
</dbReference>
<name>A0ABM3QQB2_SPIOL</name>
<organism evidence="3 4">
    <name type="scientific">Spinacia oleracea</name>
    <name type="common">Spinach</name>
    <dbReference type="NCBI Taxonomy" id="3562"/>
    <lineage>
        <taxon>Eukaryota</taxon>
        <taxon>Viridiplantae</taxon>
        <taxon>Streptophyta</taxon>
        <taxon>Embryophyta</taxon>
        <taxon>Tracheophyta</taxon>
        <taxon>Spermatophyta</taxon>
        <taxon>Magnoliopsida</taxon>
        <taxon>eudicotyledons</taxon>
        <taxon>Gunneridae</taxon>
        <taxon>Pentapetalae</taxon>
        <taxon>Caryophyllales</taxon>
        <taxon>Chenopodiaceae</taxon>
        <taxon>Chenopodioideae</taxon>
        <taxon>Anserineae</taxon>
        <taxon>Spinacia</taxon>
    </lineage>
</organism>
<dbReference type="PANTHER" id="PTHR24559:SF430">
    <property type="entry name" value="RNA-DIRECTED DNA POLYMERASE"/>
    <property type="match status" value="1"/>
</dbReference>
<dbReference type="SUPFAM" id="SSF56672">
    <property type="entry name" value="DNA/RNA polymerases"/>
    <property type="match status" value="1"/>
</dbReference>
<evidence type="ECO:0000259" key="2">
    <source>
        <dbReference type="Pfam" id="PF00078"/>
    </source>
</evidence>
<dbReference type="GeneID" id="130461466"/>
<dbReference type="Gene3D" id="3.10.10.10">
    <property type="entry name" value="HIV Type 1 Reverse Transcriptase, subunit A, domain 1"/>
    <property type="match status" value="1"/>
</dbReference>
<accession>A0ABM3QQB2</accession>
<dbReference type="CDD" id="cd00303">
    <property type="entry name" value="retropepsin_like"/>
    <property type="match status" value="1"/>
</dbReference>
<protein>
    <recommendedName>
        <fullName evidence="2">Reverse transcriptase domain-containing protein</fullName>
    </recommendedName>
</protein>
<dbReference type="RefSeq" id="XP_056685557.1">
    <property type="nucleotide sequence ID" value="XM_056829579.1"/>
</dbReference>
<reference evidence="3" key="1">
    <citation type="journal article" date="2021" name="Nat. Commun.">
        <title>Genomic analyses provide insights into spinach domestication and the genetic basis of agronomic traits.</title>
        <authorList>
            <person name="Cai X."/>
            <person name="Sun X."/>
            <person name="Xu C."/>
            <person name="Sun H."/>
            <person name="Wang X."/>
            <person name="Ge C."/>
            <person name="Zhang Z."/>
            <person name="Wang Q."/>
            <person name="Fei Z."/>
            <person name="Jiao C."/>
            <person name="Wang Q."/>
        </authorList>
    </citation>
    <scope>NUCLEOTIDE SEQUENCE [LARGE SCALE GENOMIC DNA]</scope>
    <source>
        <strain evidence="3">cv. Varoflay</strain>
    </source>
</reference>
<dbReference type="InterPro" id="IPR021109">
    <property type="entry name" value="Peptidase_aspartic_dom_sf"/>
</dbReference>
<dbReference type="Pfam" id="PF00078">
    <property type="entry name" value="RVT_1"/>
    <property type="match status" value="1"/>
</dbReference>
<evidence type="ECO:0000256" key="1">
    <source>
        <dbReference type="SAM" id="MobiDB-lite"/>
    </source>
</evidence>
<feature type="region of interest" description="Disordered" evidence="1">
    <location>
        <begin position="159"/>
        <end position="216"/>
    </location>
</feature>
<dbReference type="CDD" id="cd01647">
    <property type="entry name" value="RT_LTR"/>
    <property type="match status" value="1"/>
</dbReference>
<evidence type="ECO:0000313" key="4">
    <source>
        <dbReference type="RefSeq" id="XP_056685557.1"/>
    </source>
</evidence>
<evidence type="ECO:0000313" key="3">
    <source>
        <dbReference type="Proteomes" id="UP000813463"/>
    </source>
</evidence>
<dbReference type="InterPro" id="IPR043128">
    <property type="entry name" value="Rev_trsase/Diguanyl_cyclase"/>
</dbReference>
<dbReference type="InterPro" id="IPR053134">
    <property type="entry name" value="RNA-dir_DNA_polymerase"/>
</dbReference>
<dbReference type="PANTHER" id="PTHR24559">
    <property type="entry name" value="TRANSPOSON TY3-I GAG-POL POLYPROTEIN"/>
    <property type="match status" value="1"/>
</dbReference>
<feature type="domain" description="Reverse transcriptase" evidence="2">
    <location>
        <begin position="330"/>
        <end position="448"/>
    </location>
</feature>
<feature type="compositionally biased region" description="Acidic residues" evidence="1">
    <location>
        <begin position="167"/>
        <end position="179"/>
    </location>
</feature>
<dbReference type="Gene3D" id="2.40.70.10">
    <property type="entry name" value="Acid Proteases"/>
    <property type="match status" value="1"/>
</dbReference>
<gene>
    <name evidence="4" type="primary">LOC130461466</name>
</gene>
<sequence length="449" mass="50314">MSFSTDDCRGITYDHEDPLVVSVDIANHTVHRVLVDGGSSASILFRCAFDKLKIDPRQLAKVNFLAINFNGSSVVPDGKITLPATIGRRQTARNNLTEFLVVDMPTVYYVIMERPLIHKVKGVASTYHQMMLYVSDAGTPEKLRGNQESARQCDYNAVKTRNRRDFDTEEDSPEEESDLQEAYGGTKRKSADVESNRSTLMTDIEGRPDNGETQTNTEMEDISLEEGGDPPGIRIGTDLGSDLKIMIVNLLRDYKDIFAFSAEDMPGIDPKTVTHKLNVLKGSKPIKQRLRNYSAEKSNAVAEEVKKLKDAGFIEPCKYPEWLANIVMEKNPNGSWRMCVDFTNINQACPKDCYPLPRIDQLVDSTSGHALLSFMDAFSGYHQIFMDSNDRAKTTFITSGGVYNYIMMPLGLKNAGATYQRLVDHVFADQKGRNVEVYVDDSIVKSKKR</sequence>
<keyword evidence="3" id="KW-1185">Reference proteome</keyword>
<dbReference type="Gene3D" id="3.30.70.270">
    <property type="match status" value="1"/>
</dbReference>
<dbReference type="Proteomes" id="UP000813463">
    <property type="component" value="Chromosome 5"/>
</dbReference>
<proteinExistence type="predicted"/>
<dbReference type="InterPro" id="IPR000477">
    <property type="entry name" value="RT_dom"/>
</dbReference>
<reference evidence="4" key="2">
    <citation type="submission" date="2025-08" db="UniProtKB">
        <authorList>
            <consortium name="RefSeq"/>
        </authorList>
    </citation>
    <scope>IDENTIFICATION</scope>
    <source>
        <tissue evidence="4">Leaf</tissue>
    </source>
</reference>